<evidence type="ECO:0000256" key="1">
    <source>
        <dbReference type="SAM" id="MobiDB-lite"/>
    </source>
</evidence>
<feature type="region of interest" description="Disordered" evidence="1">
    <location>
        <begin position="1"/>
        <end position="61"/>
    </location>
</feature>
<feature type="compositionally biased region" description="Basic and acidic residues" evidence="1">
    <location>
        <begin position="1"/>
        <end position="10"/>
    </location>
</feature>
<evidence type="ECO:0008006" key="5">
    <source>
        <dbReference type="Google" id="ProtNLM"/>
    </source>
</evidence>
<dbReference type="EMBL" id="JAVDYC010000001">
    <property type="protein sequence ID" value="MDR7324142.1"/>
    <property type="molecule type" value="Genomic_DNA"/>
</dbReference>
<feature type="compositionally biased region" description="Pro residues" evidence="1">
    <location>
        <begin position="27"/>
        <end position="51"/>
    </location>
</feature>
<protein>
    <recommendedName>
        <fullName evidence="5">Translation initiation factor 2</fullName>
    </recommendedName>
</protein>
<evidence type="ECO:0000256" key="2">
    <source>
        <dbReference type="SAM" id="Phobius"/>
    </source>
</evidence>
<keyword evidence="2" id="KW-0472">Membrane</keyword>
<reference evidence="3 4" key="1">
    <citation type="submission" date="2023-07" db="EMBL/GenBank/DDBJ databases">
        <title>Sequencing the genomes of 1000 actinobacteria strains.</title>
        <authorList>
            <person name="Klenk H.-P."/>
        </authorList>
    </citation>
    <scope>NUCLEOTIDE SEQUENCE [LARGE SCALE GENOMIC DNA]</scope>
    <source>
        <strain evidence="3 4">DSM 44711</strain>
    </source>
</reference>
<organism evidence="3 4">
    <name type="scientific">Catenuloplanes niger</name>
    <dbReference type="NCBI Taxonomy" id="587534"/>
    <lineage>
        <taxon>Bacteria</taxon>
        <taxon>Bacillati</taxon>
        <taxon>Actinomycetota</taxon>
        <taxon>Actinomycetes</taxon>
        <taxon>Micromonosporales</taxon>
        <taxon>Micromonosporaceae</taxon>
        <taxon>Catenuloplanes</taxon>
    </lineage>
</organism>
<keyword evidence="2" id="KW-1133">Transmembrane helix</keyword>
<keyword evidence="2" id="KW-0812">Transmembrane</keyword>
<accession>A0AAE3ZQM8</accession>
<feature type="transmembrane region" description="Helical" evidence="2">
    <location>
        <begin position="70"/>
        <end position="94"/>
    </location>
</feature>
<dbReference type="Proteomes" id="UP001183629">
    <property type="component" value="Unassembled WGS sequence"/>
</dbReference>
<dbReference type="AlphaFoldDB" id="A0AAE3ZQM8"/>
<name>A0AAE3ZQM8_9ACTN</name>
<evidence type="ECO:0000313" key="3">
    <source>
        <dbReference type="EMBL" id="MDR7324142.1"/>
    </source>
</evidence>
<dbReference type="RefSeq" id="WP_310417095.1">
    <property type="nucleotide sequence ID" value="NZ_JAVDYC010000001.1"/>
</dbReference>
<sequence length="95" mass="10088">MRTPDDDSPWRDVSGSPPSAAETGYTGPPPQAYPAPDWRPPTLRPSPPPRRLPAQDTQALDAAESRARGLSYGVGIGALVVMVIALCAVCGRFLF</sequence>
<keyword evidence="4" id="KW-1185">Reference proteome</keyword>
<comment type="caution">
    <text evidence="3">The sequence shown here is derived from an EMBL/GenBank/DDBJ whole genome shotgun (WGS) entry which is preliminary data.</text>
</comment>
<gene>
    <name evidence="3" type="ORF">J2S44_004392</name>
</gene>
<evidence type="ECO:0000313" key="4">
    <source>
        <dbReference type="Proteomes" id="UP001183629"/>
    </source>
</evidence>
<proteinExistence type="predicted"/>